<gene>
    <name evidence="1" type="ORF">CcaverHIS019_0102410</name>
</gene>
<organism evidence="1 2">
    <name type="scientific">Cutaneotrichosporon cavernicola</name>
    <dbReference type="NCBI Taxonomy" id="279322"/>
    <lineage>
        <taxon>Eukaryota</taxon>
        <taxon>Fungi</taxon>
        <taxon>Dikarya</taxon>
        <taxon>Basidiomycota</taxon>
        <taxon>Agaricomycotina</taxon>
        <taxon>Tremellomycetes</taxon>
        <taxon>Trichosporonales</taxon>
        <taxon>Trichosporonaceae</taxon>
        <taxon>Cutaneotrichosporon</taxon>
    </lineage>
</organism>
<dbReference type="RefSeq" id="XP_060452789.1">
    <property type="nucleotide sequence ID" value="XM_060598134.1"/>
</dbReference>
<keyword evidence="2" id="KW-1185">Reference proteome</keyword>
<proteinExistence type="predicted"/>
<dbReference type="KEGG" id="ccac:CcaHIS019_0102410"/>
<dbReference type="EMBL" id="AP028212">
    <property type="protein sequence ID" value="BEI87523.1"/>
    <property type="molecule type" value="Genomic_DNA"/>
</dbReference>
<protein>
    <submittedName>
        <fullName evidence="1">Uncharacterized protein</fullName>
    </submittedName>
</protein>
<accession>A0AA48ID56</accession>
<sequence length="159" mass="17572">MRAVSISTCITASNIDDDLCGLVNPVSVPDIQPPRHILNAIPPTDPAGLLQFNARHASHHLSSATKLLHHADRLASLAAGFGAPPPRQYYAARLEGWQYLVKARALMRVATHLNDNLDDLELRDDRGIVVGAAKRRYLRRRVGVVNEILEEKIADFNKV</sequence>
<dbReference type="Proteomes" id="UP001233271">
    <property type="component" value="Chromosome 1"/>
</dbReference>
<reference evidence="1" key="1">
    <citation type="journal article" date="2023" name="BMC Genomics">
        <title>Chromosome-level genome assemblies of Cutaneotrichosporon spp. (Trichosporonales, Basidiomycota) reveal imbalanced evolution between nucleotide sequences and chromosome synteny.</title>
        <authorList>
            <person name="Kobayashi Y."/>
            <person name="Kayamori A."/>
            <person name="Aoki K."/>
            <person name="Shiwa Y."/>
            <person name="Matsutani M."/>
            <person name="Fujita N."/>
            <person name="Sugita T."/>
            <person name="Iwasaki W."/>
            <person name="Tanaka N."/>
            <person name="Takashima M."/>
        </authorList>
    </citation>
    <scope>NUCLEOTIDE SEQUENCE</scope>
    <source>
        <strain evidence="1">HIS019</strain>
    </source>
</reference>
<evidence type="ECO:0000313" key="1">
    <source>
        <dbReference type="EMBL" id="BEI87523.1"/>
    </source>
</evidence>
<name>A0AA48ID56_9TREE</name>
<dbReference type="AlphaFoldDB" id="A0AA48ID56"/>
<evidence type="ECO:0000313" key="2">
    <source>
        <dbReference type="Proteomes" id="UP001233271"/>
    </source>
</evidence>
<dbReference type="GeneID" id="85491394"/>